<dbReference type="GO" id="GO:0043139">
    <property type="term" value="F:5'-3' DNA helicase activity"/>
    <property type="evidence" value="ECO:0007669"/>
    <property type="project" value="UniProtKB-EC"/>
</dbReference>
<dbReference type="GO" id="GO:0016787">
    <property type="term" value="F:hydrolase activity"/>
    <property type="evidence" value="ECO:0007669"/>
    <property type="project" value="UniProtKB-KW"/>
</dbReference>
<keyword evidence="1 3" id="KW-0347">Helicase</keyword>
<keyword evidence="1" id="KW-0233">DNA recombination</keyword>
<protein>
    <recommendedName>
        <fullName evidence="1">ATP-dependent DNA helicase</fullName>
        <ecNumber evidence="1">5.6.2.3</ecNumber>
    </recommendedName>
</protein>
<comment type="cofactor">
    <cofactor evidence="1">
        <name>Mg(2+)</name>
        <dbReference type="ChEBI" id="CHEBI:18420"/>
    </cofactor>
</comment>
<evidence type="ECO:0000256" key="1">
    <source>
        <dbReference type="RuleBase" id="RU363044"/>
    </source>
</evidence>
<dbReference type="InterPro" id="IPR027417">
    <property type="entry name" value="P-loop_NTPase"/>
</dbReference>
<gene>
    <name evidence="3" type="ORF">PACLA_8A075395</name>
</gene>
<dbReference type="GO" id="GO:0006281">
    <property type="term" value="P:DNA repair"/>
    <property type="evidence" value="ECO:0007669"/>
    <property type="project" value="UniProtKB-KW"/>
</dbReference>
<evidence type="ECO:0000313" key="3">
    <source>
        <dbReference type="EMBL" id="CAB3978459.1"/>
    </source>
</evidence>
<dbReference type="Pfam" id="PF05970">
    <property type="entry name" value="PIF1"/>
    <property type="match status" value="1"/>
</dbReference>
<keyword evidence="1" id="KW-0547">Nucleotide-binding</keyword>
<keyword evidence="4" id="KW-1185">Reference proteome</keyword>
<keyword evidence="1" id="KW-0067">ATP-binding</keyword>
<dbReference type="GO" id="GO:0006310">
    <property type="term" value="P:DNA recombination"/>
    <property type="evidence" value="ECO:0007669"/>
    <property type="project" value="UniProtKB-KW"/>
</dbReference>
<dbReference type="EC" id="5.6.2.3" evidence="1"/>
<reference evidence="3" key="1">
    <citation type="submission" date="2020-04" db="EMBL/GenBank/DDBJ databases">
        <authorList>
            <person name="Alioto T."/>
            <person name="Alioto T."/>
            <person name="Gomez Garrido J."/>
        </authorList>
    </citation>
    <scope>NUCLEOTIDE SEQUENCE</scope>
    <source>
        <strain evidence="3">A484AB</strain>
    </source>
</reference>
<dbReference type="Proteomes" id="UP001152795">
    <property type="component" value="Unassembled WGS sequence"/>
</dbReference>
<dbReference type="GO" id="GO:0005524">
    <property type="term" value="F:ATP binding"/>
    <property type="evidence" value="ECO:0007669"/>
    <property type="project" value="UniProtKB-KW"/>
</dbReference>
<sequence>MALVELTHQLKKRTFAQAILFLMSITTKLNFVQFATHFKTAYAKENVPDWFDKLQSVVQNQQQSENLNADEQPENTCEEWMIISDLPMPFSDSRLTNAEIAYDWNGDRANYSEQQIGEMPVWIKNMREGSDQVLHENIDVDTFSEMQELAYNIVRSHFNDISSNRTPLVLIINGVAGTESLHSIDYIIIDEYSMLGQVTFGWIDRRLKQSSGLQDKLLGDKSVILCGDPAQLPPVADKPLYHAIPTNGIREQGYLTYKMFDNVVKLNVNQCVPGT</sequence>
<comment type="similarity">
    <text evidence="1">Belongs to the helicase family.</text>
</comment>
<dbReference type="SUPFAM" id="SSF52540">
    <property type="entry name" value="P-loop containing nucleoside triphosphate hydrolases"/>
    <property type="match status" value="2"/>
</dbReference>
<name>A0A6S7FR47_PARCT</name>
<proteinExistence type="inferred from homology"/>
<feature type="domain" description="DNA helicase Pif1-like DEAD-box helicase" evidence="2">
    <location>
        <begin position="173"/>
        <end position="245"/>
    </location>
</feature>
<comment type="catalytic activity">
    <reaction evidence="1">
        <text>ATP + H2O = ADP + phosphate + H(+)</text>
        <dbReference type="Rhea" id="RHEA:13065"/>
        <dbReference type="ChEBI" id="CHEBI:15377"/>
        <dbReference type="ChEBI" id="CHEBI:15378"/>
        <dbReference type="ChEBI" id="CHEBI:30616"/>
        <dbReference type="ChEBI" id="CHEBI:43474"/>
        <dbReference type="ChEBI" id="CHEBI:456216"/>
        <dbReference type="EC" id="5.6.2.3"/>
    </reaction>
</comment>
<keyword evidence="1" id="KW-0234">DNA repair</keyword>
<dbReference type="InterPro" id="IPR010285">
    <property type="entry name" value="DNA_helicase_pif1-like_DEAD"/>
</dbReference>
<dbReference type="Gene3D" id="3.40.50.300">
    <property type="entry name" value="P-loop containing nucleotide triphosphate hydrolases"/>
    <property type="match status" value="1"/>
</dbReference>
<evidence type="ECO:0000259" key="2">
    <source>
        <dbReference type="Pfam" id="PF05970"/>
    </source>
</evidence>
<evidence type="ECO:0000313" key="4">
    <source>
        <dbReference type="Proteomes" id="UP001152795"/>
    </source>
</evidence>
<dbReference type="AlphaFoldDB" id="A0A6S7FR47"/>
<accession>A0A6S7FR47</accession>
<keyword evidence="1" id="KW-0378">Hydrolase</keyword>
<comment type="caution">
    <text evidence="3">The sequence shown here is derived from an EMBL/GenBank/DDBJ whole genome shotgun (WGS) entry which is preliminary data.</text>
</comment>
<dbReference type="EMBL" id="CACRXK020000115">
    <property type="protein sequence ID" value="CAB3978459.1"/>
    <property type="molecule type" value="Genomic_DNA"/>
</dbReference>
<dbReference type="GO" id="GO:0000723">
    <property type="term" value="P:telomere maintenance"/>
    <property type="evidence" value="ECO:0007669"/>
    <property type="project" value="InterPro"/>
</dbReference>
<organism evidence="3 4">
    <name type="scientific">Paramuricea clavata</name>
    <name type="common">Red gorgonian</name>
    <name type="synonym">Violescent sea-whip</name>
    <dbReference type="NCBI Taxonomy" id="317549"/>
    <lineage>
        <taxon>Eukaryota</taxon>
        <taxon>Metazoa</taxon>
        <taxon>Cnidaria</taxon>
        <taxon>Anthozoa</taxon>
        <taxon>Octocorallia</taxon>
        <taxon>Malacalcyonacea</taxon>
        <taxon>Plexauridae</taxon>
        <taxon>Paramuricea</taxon>
    </lineage>
</organism>
<keyword evidence="1" id="KW-0227">DNA damage</keyword>